<evidence type="ECO:0000256" key="1">
    <source>
        <dbReference type="SAM" id="SignalP"/>
    </source>
</evidence>
<sequence>MTYPTVLTVIFASFLCSTAADKGLHLKGYSEGGVEGCYEHSQELAVCFDVKKDSMLIKKASGEGIVHYQELGPDMFLYQVLDDAFVGRGSAIFYVPDDVPKTPEALRSFLRDISDDETLEHETLKNHYQAAMSELHYVPEIQLLELVSAALADNSTRLELLQPFHAMCFNLFKATGVKVKDEFRAAHDMGDETADQHYREKRCSRPKANTCRGMCGLGCWCWSWFCGDCCLHRGCYEHDICCNYGRLTSYCATPFRYGFTCSKFGGYPRCKKRKSWWG</sequence>
<dbReference type="EMBL" id="CALNXK010000024">
    <property type="protein sequence ID" value="CAH3112060.1"/>
    <property type="molecule type" value="Genomic_DNA"/>
</dbReference>
<proteinExistence type="predicted"/>
<keyword evidence="3" id="KW-1185">Reference proteome</keyword>
<evidence type="ECO:0000313" key="2">
    <source>
        <dbReference type="EMBL" id="CAH3112060.1"/>
    </source>
</evidence>
<protein>
    <submittedName>
        <fullName evidence="2">Uncharacterized protein</fullName>
    </submittedName>
</protein>
<comment type="caution">
    <text evidence="2">The sequence shown here is derived from an EMBL/GenBank/DDBJ whole genome shotgun (WGS) entry which is preliminary data.</text>
</comment>
<gene>
    <name evidence="2" type="ORF">PLOB_00020403</name>
</gene>
<accession>A0ABN8NNN1</accession>
<feature type="chain" id="PRO_5045314544" evidence="1">
    <location>
        <begin position="21"/>
        <end position="278"/>
    </location>
</feature>
<feature type="signal peptide" evidence="1">
    <location>
        <begin position="1"/>
        <end position="20"/>
    </location>
</feature>
<dbReference type="Proteomes" id="UP001159405">
    <property type="component" value="Unassembled WGS sequence"/>
</dbReference>
<reference evidence="2 3" key="1">
    <citation type="submission" date="2022-05" db="EMBL/GenBank/DDBJ databases">
        <authorList>
            <consortium name="Genoscope - CEA"/>
            <person name="William W."/>
        </authorList>
    </citation>
    <scope>NUCLEOTIDE SEQUENCE [LARGE SCALE GENOMIC DNA]</scope>
</reference>
<keyword evidence="1" id="KW-0732">Signal</keyword>
<name>A0ABN8NNN1_9CNID</name>
<organism evidence="2 3">
    <name type="scientific">Porites lobata</name>
    <dbReference type="NCBI Taxonomy" id="104759"/>
    <lineage>
        <taxon>Eukaryota</taxon>
        <taxon>Metazoa</taxon>
        <taxon>Cnidaria</taxon>
        <taxon>Anthozoa</taxon>
        <taxon>Hexacorallia</taxon>
        <taxon>Scleractinia</taxon>
        <taxon>Fungiina</taxon>
        <taxon>Poritidae</taxon>
        <taxon>Porites</taxon>
    </lineage>
</organism>
<evidence type="ECO:0000313" key="3">
    <source>
        <dbReference type="Proteomes" id="UP001159405"/>
    </source>
</evidence>